<comment type="caution">
    <text evidence="1">The sequence shown here is derived from an EMBL/GenBank/DDBJ whole genome shotgun (WGS) entry which is preliminary data.</text>
</comment>
<keyword evidence="2" id="KW-1185">Reference proteome</keyword>
<sequence>MYLYNVQKLDHRQIYADFFEETTKERGSIRMELGANKVMELTCNTVRGRFSDKFDAVMIQLIKIGTSSDYKKNKFKEKYIVR</sequence>
<gene>
    <name evidence="1" type="ORF">HNQ47_000546</name>
</gene>
<dbReference type="RefSeq" id="WP_183327298.1">
    <property type="nucleotide sequence ID" value="NZ_JACHHK010000002.1"/>
</dbReference>
<name>A0A7W8FX24_9FIRM</name>
<proteinExistence type="predicted"/>
<reference evidence="1 2" key="1">
    <citation type="submission" date="2020-08" db="EMBL/GenBank/DDBJ databases">
        <title>Genomic Encyclopedia of Type Strains, Phase IV (KMG-IV): sequencing the most valuable type-strain genomes for metagenomic binning, comparative biology and taxonomic classification.</title>
        <authorList>
            <person name="Goeker M."/>
        </authorList>
    </citation>
    <scope>NUCLEOTIDE SEQUENCE [LARGE SCALE GENOMIC DNA]</scope>
    <source>
        <strain evidence="1 2">DSM 25799</strain>
    </source>
</reference>
<dbReference type="EMBL" id="JACHHK010000002">
    <property type="protein sequence ID" value="MBB5182527.1"/>
    <property type="molecule type" value="Genomic_DNA"/>
</dbReference>
<dbReference type="AlphaFoldDB" id="A0A7W8FX24"/>
<accession>A0A7W8FX24</accession>
<evidence type="ECO:0000313" key="1">
    <source>
        <dbReference type="EMBL" id="MBB5182527.1"/>
    </source>
</evidence>
<evidence type="ECO:0000313" key="2">
    <source>
        <dbReference type="Proteomes" id="UP000539953"/>
    </source>
</evidence>
<dbReference type="Proteomes" id="UP000539953">
    <property type="component" value="Unassembled WGS sequence"/>
</dbReference>
<organism evidence="1 2">
    <name type="scientific">Catenisphaera adipataccumulans</name>
    <dbReference type="NCBI Taxonomy" id="700500"/>
    <lineage>
        <taxon>Bacteria</taxon>
        <taxon>Bacillati</taxon>
        <taxon>Bacillota</taxon>
        <taxon>Erysipelotrichia</taxon>
        <taxon>Erysipelotrichales</taxon>
        <taxon>Erysipelotrichaceae</taxon>
        <taxon>Catenisphaera</taxon>
    </lineage>
</organism>
<protein>
    <submittedName>
        <fullName evidence="1">Uncharacterized protein</fullName>
    </submittedName>
</protein>